<organism evidence="20">
    <name type="scientific">mine drainage metagenome</name>
    <dbReference type="NCBI Taxonomy" id="410659"/>
    <lineage>
        <taxon>unclassified sequences</taxon>
        <taxon>metagenomes</taxon>
        <taxon>ecological metagenomes</taxon>
    </lineage>
</organism>
<keyword evidence="7" id="KW-0997">Cell inner membrane</keyword>
<keyword evidence="8 17" id="KW-0812">Transmembrane</keyword>
<name>T1CGV5_9ZZZZ</name>
<dbReference type="GO" id="GO:0050661">
    <property type="term" value="F:NADP binding"/>
    <property type="evidence" value="ECO:0007669"/>
    <property type="project" value="InterPro"/>
</dbReference>
<evidence type="ECO:0000256" key="13">
    <source>
        <dbReference type="ARBA" id="ARBA00023136"/>
    </source>
</evidence>
<evidence type="ECO:0000256" key="11">
    <source>
        <dbReference type="ARBA" id="ARBA00022989"/>
    </source>
</evidence>
<dbReference type="InterPro" id="IPR029035">
    <property type="entry name" value="DHS-like_NAD/FAD-binding_dom"/>
</dbReference>
<evidence type="ECO:0000256" key="17">
    <source>
        <dbReference type="SAM" id="Phobius"/>
    </source>
</evidence>
<dbReference type="EC" id="7.1.1.1" evidence="4"/>
<feature type="transmembrane region" description="Helical" evidence="17">
    <location>
        <begin position="183"/>
        <end position="202"/>
    </location>
</feature>
<feature type="domain" description="NADP transhydrogenase beta-like" evidence="18">
    <location>
        <begin position="8"/>
        <end position="451"/>
    </location>
</feature>
<proteinExistence type="inferred from homology"/>
<evidence type="ECO:0000256" key="14">
    <source>
        <dbReference type="ARBA" id="ARBA00030053"/>
    </source>
</evidence>
<evidence type="ECO:0000256" key="3">
    <source>
        <dbReference type="ARBA" id="ARBA00007919"/>
    </source>
</evidence>
<reference evidence="20" key="2">
    <citation type="journal article" date="2014" name="ISME J.">
        <title>Microbial stratification in low pH oxic and suboxic macroscopic growths along an acid mine drainage.</title>
        <authorList>
            <person name="Mendez-Garcia C."/>
            <person name="Mesa V."/>
            <person name="Sprenger R.R."/>
            <person name="Richter M."/>
            <person name="Diez M.S."/>
            <person name="Solano J."/>
            <person name="Bargiela R."/>
            <person name="Golyshina O.V."/>
            <person name="Manteca A."/>
            <person name="Ramos J.L."/>
            <person name="Gallego J.R."/>
            <person name="Llorente I."/>
            <person name="Martins Dos Santos V.A."/>
            <person name="Jensen O.N."/>
            <person name="Pelaez A.I."/>
            <person name="Sanchez J."/>
            <person name="Ferrer M."/>
        </authorList>
    </citation>
    <scope>NUCLEOTIDE SEQUENCE</scope>
</reference>
<dbReference type="InterPro" id="IPR034300">
    <property type="entry name" value="PNTB-like"/>
</dbReference>
<feature type="transmembrane region" description="Helical" evidence="17">
    <location>
        <begin position="161"/>
        <end position="177"/>
    </location>
</feature>
<dbReference type="GO" id="GO:0005886">
    <property type="term" value="C:plasma membrane"/>
    <property type="evidence" value="ECO:0007669"/>
    <property type="project" value="UniProtKB-SubCell"/>
</dbReference>
<gene>
    <name evidence="19" type="ORF">B1B_12073</name>
    <name evidence="20" type="ORF">B2A_01184</name>
</gene>
<feature type="transmembrane region" description="Helical" evidence="17">
    <location>
        <begin position="89"/>
        <end position="109"/>
    </location>
</feature>
<comment type="subcellular location">
    <subcellularLocation>
        <location evidence="2">Cell inner membrane</location>
        <topology evidence="2">Multi-pass membrane protein</topology>
    </subcellularLocation>
</comment>
<evidence type="ECO:0000259" key="18">
    <source>
        <dbReference type="Pfam" id="PF02233"/>
    </source>
</evidence>
<dbReference type="EMBL" id="AUZY01007882">
    <property type="protein sequence ID" value="EQD48354.1"/>
    <property type="molecule type" value="Genomic_DNA"/>
</dbReference>
<comment type="catalytic activity">
    <reaction evidence="16">
        <text>NAD(+) + NADPH + H(+)(in) = NADH + NADP(+) + H(+)(out)</text>
        <dbReference type="Rhea" id="RHEA:47992"/>
        <dbReference type="ChEBI" id="CHEBI:15378"/>
        <dbReference type="ChEBI" id="CHEBI:57540"/>
        <dbReference type="ChEBI" id="CHEBI:57783"/>
        <dbReference type="ChEBI" id="CHEBI:57945"/>
        <dbReference type="ChEBI" id="CHEBI:58349"/>
        <dbReference type="EC" id="7.1.1.1"/>
    </reaction>
</comment>
<dbReference type="GO" id="GO:0008750">
    <property type="term" value="F:proton-translocating NAD(P)+ transhydrogenase activity"/>
    <property type="evidence" value="ECO:0007669"/>
    <property type="project" value="UniProtKB-EC"/>
</dbReference>
<keyword evidence="10" id="KW-1278">Translocase</keyword>
<evidence type="ECO:0000256" key="7">
    <source>
        <dbReference type="ARBA" id="ARBA00022519"/>
    </source>
</evidence>
<keyword evidence="13 17" id="KW-0472">Membrane</keyword>
<reference evidence="20" key="1">
    <citation type="submission" date="2013-08" db="EMBL/GenBank/DDBJ databases">
        <authorList>
            <person name="Mendez C."/>
            <person name="Richter M."/>
            <person name="Ferrer M."/>
            <person name="Sanchez J."/>
        </authorList>
    </citation>
    <scope>NUCLEOTIDE SEQUENCE</scope>
</reference>
<evidence type="ECO:0000256" key="9">
    <source>
        <dbReference type="ARBA" id="ARBA00022857"/>
    </source>
</evidence>
<evidence type="ECO:0000313" key="20">
    <source>
        <dbReference type="EMBL" id="EQD66375.1"/>
    </source>
</evidence>
<evidence type="ECO:0000313" key="19">
    <source>
        <dbReference type="EMBL" id="EQD48354.1"/>
    </source>
</evidence>
<dbReference type="EMBL" id="AUZZ01000894">
    <property type="protein sequence ID" value="EQD66375.1"/>
    <property type="molecule type" value="Genomic_DNA"/>
</dbReference>
<feature type="transmembrane region" description="Helical" evidence="17">
    <location>
        <begin position="115"/>
        <end position="140"/>
    </location>
</feature>
<keyword evidence="6" id="KW-1003">Cell membrane</keyword>
<evidence type="ECO:0000256" key="1">
    <source>
        <dbReference type="ARBA" id="ARBA00003943"/>
    </source>
</evidence>
<dbReference type="PANTHER" id="PTHR44758">
    <property type="entry name" value="NAD(P) TRANSHYDROGENASE SUBUNIT BETA"/>
    <property type="match status" value="1"/>
</dbReference>
<dbReference type="PIRSF" id="PIRSF000204">
    <property type="entry name" value="PNTB"/>
    <property type="match status" value="1"/>
</dbReference>
<feature type="transmembrane region" description="Helical" evidence="17">
    <location>
        <begin position="60"/>
        <end position="77"/>
    </location>
</feature>
<evidence type="ECO:0000256" key="16">
    <source>
        <dbReference type="ARBA" id="ARBA00048202"/>
    </source>
</evidence>
<dbReference type="Pfam" id="PF02233">
    <property type="entry name" value="PNTB"/>
    <property type="match status" value="1"/>
</dbReference>
<protein>
    <recommendedName>
        <fullName evidence="5">NAD(P) transhydrogenase subunit beta</fullName>
        <ecNumber evidence="4">7.1.1.1</ecNumber>
    </recommendedName>
    <alternativeName>
        <fullName evidence="15">Nicotinamide nucleotide transhydrogenase subunit beta</fullName>
    </alternativeName>
    <alternativeName>
        <fullName evidence="14">Pyridine nucleotide transhydrogenase subunit beta</fullName>
    </alternativeName>
</protein>
<keyword evidence="11 17" id="KW-1133">Transmembrane helix</keyword>
<accession>T1CGV5</accession>
<feature type="transmembrane region" description="Helical" evidence="17">
    <location>
        <begin position="234"/>
        <end position="253"/>
    </location>
</feature>
<dbReference type="Gene3D" id="3.40.50.1220">
    <property type="entry name" value="TPP-binding domain"/>
    <property type="match status" value="1"/>
</dbReference>
<evidence type="ECO:0000256" key="15">
    <source>
        <dbReference type="ARBA" id="ARBA00033258"/>
    </source>
</evidence>
<evidence type="ECO:0000256" key="2">
    <source>
        <dbReference type="ARBA" id="ARBA00004429"/>
    </source>
</evidence>
<feature type="transmembrane region" description="Helical" evidence="17">
    <location>
        <begin position="35"/>
        <end position="54"/>
    </location>
</feature>
<dbReference type="PANTHER" id="PTHR44758:SF1">
    <property type="entry name" value="NAD(P) TRANSHYDROGENASE SUBUNIT BETA"/>
    <property type="match status" value="1"/>
</dbReference>
<sequence>MNEWAGLSDLVASALLIGGIKAMSHPRFAHRGIVLAGWGMLIAVAGNILAYGHLAPETGLLAGAAILLGGGVAWLTSRQVAMTAMPQMVALFNGLGGGAAALIVVTQLLDPASLGGLALGFGLLALTIGTLSFGGSLVAFTKLAGRLRHPWRFRYQNSLHLIWLGLIVLVGAGFFILSEKTDLTAIFVALALGLGISTTVPIGGADMPVVISFYNALTGLAVGVDGLLLKNPALLIAGTVVGASGTLLTRLMAKAMNRSLGAVLFAHFGSITATGTGEGTASKEMDLTDAAVSLAYARKIRIVPGYGLATAQAQHKLAELTEWLRQKGVEVRFPIHPVAGRMPGHMNVLLAEAGIPYELIQDLEEANPEFPQVDVVLVIGANDVINPDARNNPGSPLYGMPILEIDRAPKTLVIKRGQGTGFAGVANPLFTAETTYLLYGDAREVLNRLLAALKSL</sequence>
<evidence type="ECO:0000256" key="6">
    <source>
        <dbReference type="ARBA" id="ARBA00022475"/>
    </source>
</evidence>
<evidence type="ECO:0000256" key="12">
    <source>
        <dbReference type="ARBA" id="ARBA00023027"/>
    </source>
</evidence>
<evidence type="ECO:0000256" key="8">
    <source>
        <dbReference type="ARBA" id="ARBA00022692"/>
    </source>
</evidence>
<keyword evidence="12" id="KW-0520">NAD</keyword>
<evidence type="ECO:0000256" key="10">
    <source>
        <dbReference type="ARBA" id="ARBA00022967"/>
    </source>
</evidence>
<dbReference type="AlphaFoldDB" id="T1CGV5"/>
<dbReference type="SUPFAM" id="SSF52467">
    <property type="entry name" value="DHS-like NAD/FAD-binding domain"/>
    <property type="match status" value="1"/>
</dbReference>
<comment type="function">
    <text evidence="1">The transhydrogenation between NADH and NADP is coupled to respiration and ATP hydrolysis and functions as a proton pump across the membrane.</text>
</comment>
<keyword evidence="9" id="KW-0521">NADP</keyword>
<comment type="similarity">
    <text evidence="3">Belongs to the PNT beta subunit family.</text>
</comment>
<evidence type="ECO:0000256" key="4">
    <source>
        <dbReference type="ARBA" id="ARBA00012943"/>
    </source>
</evidence>
<comment type="caution">
    <text evidence="20">The sequence shown here is derived from an EMBL/GenBank/DDBJ whole genome shotgun (WGS) entry which is preliminary data.</text>
</comment>
<dbReference type="InterPro" id="IPR012136">
    <property type="entry name" value="NADH_DH_b"/>
</dbReference>
<evidence type="ECO:0000256" key="5">
    <source>
        <dbReference type="ARBA" id="ARBA00014581"/>
    </source>
</evidence>